<name>A0A7J6RNF3_PEROL</name>
<feature type="non-terminal residue" evidence="1">
    <location>
        <position position="135"/>
    </location>
</feature>
<proteinExistence type="predicted"/>
<comment type="caution">
    <text evidence="1">The sequence shown here is derived from an EMBL/GenBank/DDBJ whole genome shotgun (WGS) entry which is preliminary data.</text>
</comment>
<dbReference type="EMBL" id="JABANM010020943">
    <property type="protein sequence ID" value="KAF4721995.1"/>
    <property type="molecule type" value="Genomic_DNA"/>
</dbReference>
<accession>A0A7J6RNF3</accession>
<evidence type="ECO:0000313" key="1">
    <source>
        <dbReference type="EMBL" id="KAF4721995.1"/>
    </source>
</evidence>
<reference evidence="1 2" key="1">
    <citation type="submission" date="2020-04" db="EMBL/GenBank/DDBJ databases">
        <title>Perkinsus olseni comparative genomics.</title>
        <authorList>
            <person name="Bogema D.R."/>
        </authorList>
    </citation>
    <scope>NUCLEOTIDE SEQUENCE [LARGE SCALE GENOMIC DNA]</scope>
    <source>
        <strain evidence="1">ATCC PRA-205</strain>
    </source>
</reference>
<gene>
    <name evidence="1" type="ORF">FOZ62_021179</name>
</gene>
<dbReference type="Proteomes" id="UP000574390">
    <property type="component" value="Unassembled WGS sequence"/>
</dbReference>
<sequence>TSVPPRDVLRLDTTGAEVAWGTAPQWPTTYLQRNSPEWCFALELLGMARTGPLDLPRVLSCYVVPRYIDWLLDGGWVLRLRLHYPPSHCGGPGPPSAAFASDIPSYEESCRRVRRGHGLSCELRRYDGGASCQRS</sequence>
<organism evidence="1 2">
    <name type="scientific">Perkinsus olseni</name>
    <name type="common">Perkinsus atlanticus</name>
    <dbReference type="NCBI Taxonomy" id="32597"/>
    <lineage>
        <taxon>Eukaryota</taxon>
        <taxon>Sar</taxon>
        <taxon>Alveolata</taxon>
        <taxon>Perkinsozoa</taxon>
        <taxon>Perkinsea</taxon>
        <taxon>Perkinsida</taxon>
        <taxon>Perkinsidae</taxon>
        <taxon>Perkinsus</taxon>
    </lineage>
</organism>
<feature type="non-terminal residue" evidence="1">
    <location>
        <position position="1"/>
    </location>
</feature>
<evidence type="ECO:0000313" key="2">
    <source>
        <dbReference type="Proteomes" id="UP000574390"/>
    </source>
</evidence>
<protein>
    <submittedName>
        <fullName evidence="1">Uncharacterized protein</fullName>
    </submittedName>
</protein>
<dbReference type="AlphaFoldDB" id="A0A7J6RNF3"/>